<comment type="caution">
    <text evidence="1">The sequence shown here is derived from an EMBL/GenBank/DDBJ whole genome shotgun (WGS) entry which is preliminary data.</text>
</comment>
<dbReference type="Proteomes" id="UP000245207">
    <property type="component" value="Unassembled WGS sequence"/>
</dbReference>
<keyword evidence="2" id="KW-1185">Reference proteome</keyword>
<dbReference type="OrthoDB" id="6745403at2759"/>
<sequence length="193" mass="21943">MPEYIGAHLPDNQLRKYEAESGLCLTSEQRHLRRRLLYIDLGMLGCNIDANKEVIIGTNNLTGDEKFIPVKAFRVRKMYYTNEVYPGNQVGGLAPDMMASYELKSHGQFNTPFNHHHLLKIKRNASDRCKVCHPVIPIVDKNNVAHCKVSAIMKVEEREGDNKVSPLTYVDLLNQPDGRACGLNIKRLSLKRQ</sequence>
<reference evidence="1 2" key="1">
    <citation type="journal article" date="2018" name="Mol. Plant">
        <title>The genome of Artemisia annua provides insight into the evolution of Asteraceae family and artemisinin biosynthesis.</title>
        <authorList>
            <person name="Shen Q."/>
            <person name="Zhang L."/>
            <person name="Liao Z."/>
            <person name="Wang S."/>
            <person name="Yan T."/>
            <person name="Shi P."/>
            <person name="Liu M."/>
            <person name="Fu X."/>
            <person name="Pan Q."/>
            <person name="Wang Y."/>
            <person name="Lv Z."/>
            <person name="Lu X."/>
            <person name="Zhang F."/>
            <person name="Jiang W."/>
            <person name="Ma Y."/>
            <person name="Chen M."/>
            <person name="Hao X."/>
            <person name="Li L."/>
            <person name="Tang Y."/>
            <person name="Lv G."/>
            <person name="Zhou Y."/>
            <person name="Sun X."/>
            <person name="Brodelius P.E."/>
            <person name="Rose J.K.C."/>
            <person name="Tang K."/>
        </authorList>
    </citation>
    <scope>NUCLEOTIDE SEQUENCE [LARGE SCALE GENOMIC DNA]</scope>
    <source>
        <strain evidence="2">cv. Huhao1</strain>
        <tissue evidence="1">Leaf</tissue>
    </source>
</reference>
<proteinExistence type="predicted"/>
<dbReference type="EMBL" id="PKPP01011175">
    <property type="protein sequence ID" value="PWA44638.1"/>
    <property type="molecule type" value="Genomic_DNA"/>
</dbReference>
<gene>
    <name evidence="1" type="ORF">CTI12_AA525650</name>
</gene>
<accession>A0A2U1L6N4</accession>
<evidence type="ECO:0000313" key="2">
    <source>
        <dbReference type="Proteomes" id="UP000245207"/>
    </source>
</evidence>
<dbReference type="AlphaFoldDB" id="A0A2U1L6N4"/>
<protein>
    <submittedName>
        <fullName evidence="1">Tetratricopeptide repeat (TPR)-like superfamily protein</fullName>
    </submittedName>
</protein>
<organism evidence="1 2">
    <name type="scientific">Artemisia annua</name>
    <name type="common">Sweet wormwood</name>
    <dbReference type="NCBI Taxonomy" id="35608"/>
    <lineage>
        <taxon>Eukaryota</taxon>
        <taxon>Viridiplantae</taxon>
        <taxon>Streptophyta</taxon>
        <taxon>Embryophyta</taxon>
        <taxon>Tracheophyta</taxon>
        <taxon>Spermatophyta</taxon>
        <taxon>Magnoliopsida</taxon>
        <taxon>eudicotyledons</taxon>
        <taxon>Gunneridae</taxon>
        <taxon>Pentapetalae</taxon>
        <taxon>asterids</taxon>
        <taxon>campanulids</taxon>
        <taxon>Asterales</taxon>
        <taxon>Asteraceae</taxon>
        <taxon>Asteroideae</taxon>
        <taxon>Anthemideae</taxon>
        <taxon>Artemisiinae</taxon>
        <taxon>Artemisia</taxon>
    </lineage>
</organism>
<evidence type="ECO:0000313" key="1">
    <source>
        <dbReference type="EMBL" id="PWA44638.1"/>
    </source>
</evidence>
<name>A0A2U1L6N4_ARTAN</name>